<dbReference type="GO" id="GO:0005524">
    <property type="term" value="F:ATP binding"/>
    <property type="evidence" value="ECO:0007669"/>
    <property type="project" value="UniProtKB-KW"/>
</dbReference>
<dbReference type="EMBL" id="DMUP01000109">
    <property type="protein sequence ID" value="HAR56110.1"/>
    <property type="molecule type" value="Genomic_DNA"/>
</dbReference>
<name>A0A348WNJ8_9GAMM</name>
<protein>
    <recommendedName>
        <fullName evidence="15">Histidine biosynthesis bifunctional protein HisIE</fullName>
    </recommendedName>
    <domain>
        <recommendedName>
            <fullName evidence="15">Phosphoribosyl-AMP cyclohydrolase</fullName>
            <shortName evidence="15">PRA-CH</shortName>
            <ecNumber evidence="15">3.5.4.19</ecNumber>
        </recommendedName>
    </domain>
    <domain>
        <recommendedName>
            <fullName evidence="15">Phosphoribosyl-ATP pyrophosphatase</fullName>
            <shortName evidence="15">PRA-PH</shortName>
            <ecNumber evidence="15">3.6.1.31</ecNumber>
        </recommendedName>
    </domain>
</protein>
<dbReference type="STRING" id="314276.OS145_10215"/>
<comment type="pathway">
    <text evidence="5 15">Amino-acid biosynthesis; L-histidine biosynthesis; L-histidine from 5-phospho-alpha-D-ribose 1-diphosphate: step 2/9.</text>
</comment>
<sequence length="202" mass="22627">MLITESTVDQLAWEKMNQLVPCIVQHVLTGEVLMQGYMNRDALLQTLQTKAVTFYSRSKQRLWQKGEQSGHVLQFTGAYRDCDNDSILVQAIPQGPTCHLGTRSCFAEAPAPFLVQLNNIIKARRSASPDESYTAKLLSQPIKRIAQKVGEEGVEVALAATVQDKDELLNESADLLYHLLVTLEASDLSLEQVLEVLHQRHR</sequence>
<evidence type="ECO:0000259" key="16">
    <source>
        <dbReference type="Pfam" id="PF01502"/>
    </source>
</evidence>
<evidence type="ECO:0000256" key="5">
    <source>
        <dbReference type="ARBA" id="ARBA00005204"/>
    </source>
</evidence>
<dbReference type="Gene3D" id="3.10.20.810">
    <property type="entry name" value="Phosphoribosyl-AMP cyclohydrolase"/>
    <property type="match status" value="1"/>
</dbReference>
<evidence type="ECO:0000256" key="7">
    <source>
        <dbReference type="ARBA" id="ARBA00008299"/>
    </source>
</evidence>
<evidence type="ECO:0000256" key="4">
    <source>
        <dbReference type="ARBA" id="ARBA00005169"/>
    </source>
</evidence>
<dbReference type="Gene3D" id="1.10.287.1080">
    <property type="entry name" value="MazG-like"/>
    <property type="match status" value="1"/>
</dbReference>
<dbReference type="NCBIfam" id="NF002747">
    <property type="entry name" value="PRK02759.1"/>
    <property type="match status" value="1"/>
</dbReference>
<comment type="similarity">
    <text evidence="7 15">In the N-terminal section; belongs to the PRA-CH family.</text>
</comment>
<evidence type="ECO:0000256" key="12">
    <source>
        <dbReference type="ARBA" id="ARBA00022840"/>
    </source>
</evidence>
<dbReference type="UniPathway" id="UPA00031">
    <property type="reaction ID" value="UER00007"/>
</dbReference>
<dbReference type="HAMAP" id="MF_01019">
    <property type="entry name" value="HisIE"/>
    <property type="match status" value="1"/>
</dbReference>
<evidence type="ECO:0000256" key="1">
    <source>
        <dbReference type="ARBA" id="ARBA00000024"/>
    </source>
</evidence>
<dbReference type="InterPro" id="IPR038019">
    <property type="entry name" value="PRib_AMP_CycHydrolase_sf"/>
</dbReference>
<feature type="domain" description="Phosphoribosyl-AMP cyclohydrolase" evidence="16">
    <location>
        <begin position="34"/>
        <end position="106"/>
    </location>
</feature>
<dbReference type="Pfam" id="PF01502">
    <property type="entry name" value="PRA-CH"/>
    <property type="match status" value="1"/>
</dbReference>
<dbReference type="Pfam" id="PF01503">
    <property type="entry name" value="PRA-PH"/>
    <property type="match status" value="1"/>
</dbReference>
<comment type="subcellular location">
    <subcellularLocation>
        <location evidence="3 15">Cytoplasm</location>
    </subcellularLocation>
</comment>
<dbReference type="EC" id="3.5.4.19" evidence="15"/>
<keyword evidence="13 15" id="KW-0368">Histidine biosynthesis</keyword>
<keyword evidence="12 15" id="KW-0067">ATP-binding</keyword>
<proteinExistence type="inferred from homology"/>
<dbReference type="SUPFAM" id="SSF141734">
    <property type="entry name" value="HisI-like"/>
    <property type="match status" value="1"/>
</dbReference>
<organism evidence="17 18">
    <name type="scientific">Idiomarina baltica</name>
    <dbReference type="NCBI Taxonomy" id="190892"/>
    <lineage>
        <taxon>Bacteria</taxon>
        <taxon>Pseudomonadati</taxon>
        <taxon>Pseudomonadota</taxon>
        <taxon>Gammaproteobacteria</taxon>
        <taxon>Alteromonadales</taxon>
        <taxon>Idiomarinaceae</taxon>
        <taxon>Idiomarina</taxon>
    </lineage>
</organism>
<comment type="catalytic activity">
    <reaction evidence="1 15">
        <text>1-(5-phospho-beta-D-ribosyl)-5'-AMP + H2O = 1-(5-phospho-beta-D-ribosyl)-5-[(5-phospho-beta-D-ribosylamino)methylideneamino]imidazole-4-carboxamide</text>
        <dbReference type="Rhea" id="RHEA:20049"/>
        <dbReference type="ChEBI" id="CHEBI:15377"/>
        <dbReference type="ChEBI" id="CHEBI:58435"/>
        <dbReference type="ChEBI" id="CHEBI:59457"/>
        <dbReference type="EC" id="3.5.4.19"/>
    </reaction>
</comment>
<evidence type="ECO:0000256" key="14">
    <source>
        <dbReference type="ARBA" id="ARBA00023268"/>
    </source>
</evidence>
<dbReference type="InterPro" id="IPR021130">
    <property type="entry name" value="PRib-ATP_PPHydrolase-like"/>
</dbReference>
<evidence type="ECO:0000256" key="2">
    <source>
        <dbReference type="ARBA" id="ARBA00001460"/>
    </source>
</evidence>
<dbReference type="HAMAP" id="MF_01020">
    <property type="entry name" value="HisE"/>
    <property type="match status" value="1"/>
</dbReference>
<evidence type="ECO:0000256" key="3">
    <source>
        <dbReference type="ARBA" id="ARBA00004496"/>
    </source>
</evidence>
<comment type="similarity">
    <text evidence="6 15">In the C-terminal section; belongs to the PRA-PH family.</text>
</comment>
<dbReference type="Proteomes" id="UP000262878">
    <property type="component" value="Unassembled WGS sequence"/>
</dbReference>
<dbReference type="FunFam" id="3.10.20.810:FF:000001">
    <property type="entry name" value="Histidine biosynthesis bifunctional protein HisIE"/>
    <property type="match status" value="1"/>
</dbReference>
<dbReference type="PANTHER" id="PTHR42945:SF9">
    <property type="entry name" value="HISTIDINE BIOSYNTHESIS BIFUNCTIONAL PROTEIN HISIE"/>
    <property type="match status" value="1"/>
</dbReference>
<keyword evidence="8 15" id="KW-0963">Cytoplasm</keyword>
<evidence type="ECO:0000256" key="11">
    <source>
        <dbReference type="ARBA" id="ARBA00022801"/>
    </source>
</evidence>
<keyword evidence="9 15" id="KW-0028">Amino-acid biosynthesis</keyword>
<dbReference type="AlphaFoldDB" id="A0A348WNJ8"/>
<evidence type="ECO:0000256" key="13">
    <source>
        <dbReference type="ARBA" id="ARBA00023102"/>
    </source>
</evidence>
<dbReference type="InterPro" id="IPR008179">
    <property type="entry name" value="HisE"/>
</dbReference>
<evidence type="ECO:0000256" key="9">
    <source>
        <dbReference type="ARBA" id="ARBA00022605"/>
    </source>
</evidence>
<dbReference type="NCBIfam" id="NF000768">
    <property type="entry name" value="PRK00051.1"/>
    <property type="match status" value="1"/>
</dbReference>
<accession>A0A348WNJ8</accession>
<keyword evidence="14 15" id="KW-0511">Multifunctional enzyme</keyword>
<gene>
    <name evidence="15" type="primary">hisI</name>
    <name evidence="15" type="synonym">hisIE</name>
    <name evidence="17" type="ORF">DCR58_04905</name>
</gene>
<dbReference type="NCBIfam" id="TIGR03188">
    <property type="entry name" value="histidine_hisI"/>
    <property type="match status" value="1"/>
</dbReference>
<dbReference type="PANTHER" id="PTHR42945">
    <property type="entry name" value="HISTIDINE BIOSYNTHESIS BIFUNCTIONAL PROTEIN"/>
    <property type="match status" value="1"/>
</dbReference>
<dbReference type="CDD" id="cd11534">
    <property type="entry name" value="NTP-PPase_HisIE_like"/>
    <property type="match status" value="1"/>
</dbReference>
<dbReference type="FunFam" id="1.10.287.1080:FF:000002">
    <property type="entry name" value="Histidine biosynthesis bifunctional protein HisIE"/>
    <property type="match status" value="1"/>
</dbReference>
<dbReference type="GO" id="GO:0004636">
    <property type="term" value="F:phosphoribosyl-ATP diphosphatase activity"/>
    <property type="evidence" value="ECO:0007669"/>
    <property type="project" value="UniProtKB-UniRule"/>
</dbReference>
<keyword evidence="10 15" id="KW-0547">Nucleotide-binding</keyword>
<dbReference type="GO" id="GO:0000105">
    <property type="term" value="P:L-histidine biosynthetic process"/>
    <property type="evidence" value="ECO:0007669"/>
    <property type="project" value="UniProtKB-UniRule"/>
</dbReference>
<comment type="catalytic activity">
    <reaction evidence="2 15">
        <text>1-(5-phospho-beta-D-ribosyl)-ATP + H2O = 1-(5-phospho-beta-D-ribosyl)-5'-AMP + diphosphate + H(+)</text>
        <dbReference type="Rhea" id="RHEA:22828"/>
        <dbReference type="ChEBI" id="CHEBI:15377"/>
        <dbReference type="ChEBI" id="CHEBI:15378"/>
        <dbReference type="ChEBI" id="CHEBI:33019"/>
        <dbReference type="ChEBI" id="CHEBI:59457"/>
        <dbReference type="ChEBI" id="CHEBI:73183"/>
        <dbReference type="EC" id="3.6.1.31"/>
    </reaction>
</comment>
<dbReference type="EC" id="3.6.1.31" evidence="15"/>
<evidence type="ECO:0000256" key="6">
    <source>
        <dbReference type="ARBA" id="ARBA00007731"/>
    </source>
</evidence>
<evidence type="ECO:0000313" key="18">
    <source>
        <dbReference type="Proteomes" id="UP000262878"/>
    </source>
</evidence>
<evidence type="ECO:0000256" key="8">
    <source>
        <dbReference type="ARBA" id="ARBA00022490"/>
    </source>
</evidence>
<dbReference type="InterPro" id="IPR002496">
    <property type="entry name" value="PRib_AMP_CycHydrolase_dom"/>
</dbReference>
<reference evidence="17 18" key="1">
    <citation type="journal article" date="2018" name="Nat. Biotechnol.">
        <title>A standardized bacterial taxonomy based on genome phylogeny substantially revises the tree of life.</title>
        <authorList>
            <person name="Parks D.H."/>
            <person name="Chuvochina M."/>
            <person name="Waite D.W."/>
            <person name="Rinke C."/>
            <person name="Skarshewski A."/>
            <person name="Chaumeil P.A."/>
            <person name="Hugenholtz P."/>
        </authorList>
    </citation>
    <scope>NUCLEOTIDE SEQUENCE [LARGE SCALE GENOMIC DNA]</scope>
    <source>
        <strain evidence="17">UBA9360</strain>
    </source>
</reference>
<comment type="caution">
    <text evidence="17">The sequence shown here is derived from an EMBL/GenBank/DDBJ whole genome shotgun (WGS) entry which is preliminary data.</text>
</comment>
<evidence type="ECO:0000313" key="17">
    <source>
        <dbReference type="EMBL" id="HAR56110.1"/>
    </source>
</evidence>
<evidence type="ECO:0000256" key="15">
    <source>
        <dbReference type="HAMAP-Rule" id="MF_01019"/>
    </source>
</evidence>
<dbReference type="GO" id="GO:0004635">
    <property type="term" value="F:phosphoribosyl-AMP cyclohydrolase activity"/>
    <property type="evidence" value="ECO:0007669"/>
    <property type="project" value="UniProtKB-UniRule"/>
</dbReference>
<feature type="region of interest" description="Phosphoribosyl-AMP cyclohydrolase" evidence="15">
    <location>
        <begin position="1"/>
        <end position="113"/>
    </location>
</feature>
<keyword evidence="11 15" id="KW-0378">Hydrolase</keyword>
<dbReference type="GO" id="GO:0005737">
    <property type="term" value="C:cytoplasm"/>
    <property type="evidence" value="ECO:0007669"/>
    <property type="project" value="UniProtKB-SubCell"/>
</dbReference>
<feature type="region of interest" description="Phosphoribosyl-ATP pyrophosphohydrolase" evidence="15">
    <location>
        <begin position="114"/>
        <end position="202"/>
    </location>
</feature>
<dbReference type="InterPro" id="IPR023019">
    <property type="entry name" value="His_synth_HisIE"/>
</dbReference>
<dbReference type="SUPFAM" id="SSF101386">
    <property type="entry name" value="all-alpha NTP pyrophosphatases"/>
    <property type="match status" value="1"/>
</dbReference>
<evidence type="ECO:0000256" key="10">
    <source>
        <dbReference type="ARBA" id="ARBA00022741"/>
    </source>
</evidence>
<comment type="pathway">
    <text evidence="4 15">Amino-acid biosynthesis; L-histidine biosynthesis; L-histidine from 5-phospho-alpha-D-ribose 1-diphosphate: step 3/9.</text>
</comment>